<proteinExistence type="predicted"/>
<gene>
    <name evidence="1" type="ORF">GCM10018772_70920</name>
</gene>
<reference evidence="1" key="2">
    <citation type="submission" date="2020-09" db="EMBL/GenBank/DDBJ databases">
        <authorList>
            <person name="Sun Q."/>
            <person name="Ohkuma M."/>
        </authorList>
    </citation>
    <scope>NUCLEOTIDE SEQUENCE</scope>
    <source>
        <strain evidence="1">JCM 4477</strain>
    </source>
</reference>
<reference evidence="1" key="1">
    <citation type="journal article" date="2014" name="Int. J. Syst. Evol. Microbiol.">
        <title>Complete genome sequence of Corynebacterium casei LMG S-19264T (=DSM 44701T), isolated from a smear-ripened cheese.</title>
        <authorList>
            <consortium name="US DOE Joint Genome Institute (JGI-PGF)"/>
            <person name="Walter F."/>
            <person name="Albersmeier A."/>
            <person name="Kalinowski J."/>
            <person name="Ruckert C."/>
        </authorList>
    </citation>
    <scope>NUCLEOTIDE SEQUENCE</scope>
    <source>
        <strain evidence="1">JCM 4477</strain>
    </source>
</reference>
<evidence type="ECO:0000313" key="2">
    <source>
        <dbReference type="Proteomes" id="UP000630718"/>
    </source>
</evidence>
<organism evidence="1 2">
    <name type="scientific">Streptomyces fumanus</name>
    <dbReference type="NCBI Taxonomy" id="67302"/>
    <lineage>
        <taxon>Bacteria</taxon>
        <taxon>Bacillati</taxon>
        <taxon>Actinomycetota</taxon>
        <taxon>Actinomycetes</taxon>
        <taxon>Kitasatosporales</taxon>
        <taxon>Streptomycetaceae</taxon>
        <taxon>Streptomyces</taxon>
    </lineage>
</organism>
<dbReference type="Proteomes" id="UP000630718">
    <property type="component" value="Unassembled WGS sequence"/>
</dbReference>
<evidence type="ECO:0000313" key="1">
    <source>
        <dbReference type="EMBL" id="GHF35385.1"/>
    </source>
</evidence>
<accession>A0A919B1V4</accession>
<dbReference type="EMBL" id="BNBI01000027">
    <property type="protein sequence ID" value="GHF35385.1"/>
    <property type="molecule type" value="Genomic_DNA"/>
</dbReference>
<name>A0A919B1V4_9ACTN</name>
<dbReference type="AlphaFoldDB" id="A0A919B1V4"/>
<sequence length="108" mass="11920">MRQSEESATRNGIQALEMAFSGITRCAQDVESTRMTLSSHYQGADGGSFQSLVKAWEDQAAVILKNVEDMIDKLNETLRENGLQQGASNETIERTYQESQAVFDSLVG</sequence>
<keyword evidence="2" id="KW-1185">Reference proteome</keyword>
<dbReference type="RefSeq" id="WP_190208600.1">
    <property type="nucleotide sequence ID" value="NZ_BNBI01000027.1"/>
</dbReference>
<dbReference type="Gene3D" id="1.10.287.1060">
    <property type="entry name" value="ESAT-6-like"/>
    <property type="match status" value="1"/>
</dbReference>
<comment type="caution">
    <text evidence="1">The sequence shown here is derived from an EMBL/GenBank/DDBJ whole genome shotgun (WGS) entry which is preliminary data.</text>
</comment>
<protein>
    <submittedName>
        <fullName evidence="1">Uncharacterized protein</fullName>
    </submittedName>
</protein>